<dbReference type="InParanoid" id="S8E575"/>
<sequence length="206" mass="22982">MATSSSAADTRKRFDVLVIGRTGTGKTTFVNTIAKSSLEIGASSQSSCTETVQKAGYRSNDGLIVMHDTPDFNVDQFPLEKAQILNESQWTAVIYVIDISQNRNTLSQDENYKMINTLYNQKALQKLLFVTTMWPTGVDTTKEGNREREYEAHLQQWKDKGATLLRFDPMDVSETGQDPFTKMLLDGSLLAYPGTGQTHASRVVKD</sequence>
<dbReference type="CDD" id="cd00882">
    <property type="entry name" value="Ras_like_GTPase"/>
    <property type="match status" value="1"/>
</dbReference>
<dbReference type="SUPFAM" id="SSF52540">
    <property type="entry name" value="P-loop containing nucleoside triphosphate hydrolases"/>
    <property type="match status" value="1"/>
</dbReference>
<proteinExistence type="predicted"/>
<dbReference type="InterPro" id="IPR006073">
    <property type="entry name" value="GTP-bd"/>
</dbReference>
<organism evidence="2 3">
    <name type="scientific">Fomitopsis schrenkii</name>
    <name type="common">Brown rot fungus</name>
    <dbReference type="NCBI Taxonomy" id="2126942"/>
    <lineage>
        <taxon>Eukaryota</taxon>
        <taxon>Fungi</taxon>
        <taxon>Dikarya</taxon>
        <taxon>Basidiomycota</taxon>
        <taxon>Agaricomycotina</taxon>
        <taxon>Agaricomycetes</taxon>
        <taxon>Polyporales</taxon>
        <taxon>Fomitopsis</taxon>
    </lineage>
</organism>
<evidence type="ECO:0000259" key="1">
    <source>
        <dbReference type="Pfam" id="PF01926"/>
    </source>
</evidence>
<dbReference type="InterPro" id="IPR027417">
    <property type="entry name" value="P-loop_NTPase"/>
</dbReference>
<dbReference type="Pfam" id="PF01926">
    <property type="entry name" value="MMR_HSR1"/>
    <property type="match status" value="1"/>
</dbReference>
<evidence type="ECO:0000313" key="3">
    <source>
        <dbReference type="Proteomes" id="UP000015241"/>
    </source>
</evidence>
<dbReference type="OrthoDB" id="2798883at2759"/>
<dbReference type="AlphaFoldDB" id="S8E575"/>
<dbReference type="HOGENOM" id="CLU_1331967_0_0_1"/>
<evidence type="ECO:0000313" key="2">
    <source>
        <dbReference type="EMBL" id="EPT00187.1"/>
    </source>
</evidence>
<dbReference type="EMBL" id="KE504151">
    <property type="protein sequence ID" value="EPT00187.1"/>
    <property type="molecule type" value="Genomic_DNA"/>
</dbReference>
<name>S8E575_FOMSC</name>
<protein>
    <recommendedName>
        <fullName evidence="1">G domain-containing protein</fullName>
    </recommendedName>
</protein>
<dbReference type="Gene3D" id="3.40.50.300">
    <property type="entry name" value="P-loop containing nucleotide triphosphate hydrolases"/>
    <property type="match status" value="1"/>
</dbReference>
<feature type="domain" description="G" evidence="1">
    <location>
        <begin position="16"/>
        <end position="115"/>
    </location>
</feature>
<keyword evidence="3" id="KW-1185">Reference proteome</keyword>
<accession>S8E575</accession>
<gene>
    <name evidence="2" type="ORF">FOMPIDRAFT_1050012</name>
</gene>
<dbReference type="Proteomes" id="UP000015241">
    <property type="component" value="Unassembled WGS sequence"/>
</dbReference>
<reference evidence="2 3" key="1">
    <citation type="journal article" date="2012" name="Science">
        <title>The Paleozoic origin of enzymatic lignin decomposition reconstructed from 31 fungal genomes.</title>
        <authorList>
            <person name="Floudas D."/>
            <person name="Binder M."/>
            <person name="Riley R."/>
            <person name="Barry K."/>
            <person name="Blanchette R.A."/>
            <person name="Henrissat B."/>
            <person name="Martinez A.T."/>
            <person name="Otillar R."/>
            <person name="Spatafora J.W."/>
            <person name="Yadav J.S."/>
            <person name="Aerts A."/>
            <person name="Benoit I."/>
            <person name="Boyd A."/>
            <person name="Carlson A."/>
            <person name="Copeland A."/>
            <person name="Coutinho P.M."/>
            <person name="de Vries R.P."/>
            <person name="Ferreira P."/>
            <person name="Findley K."/>
            <person name="Foster B."/>
            <person name="Gaskell J."/>
            <person name="Glotzer D."/>
            <person name="Gorecki P."/>
            <person name="Heitman J."/>
            <person name="Hesse C."/>
            <person name="Hori C."/>
            <person name="Igarashi K."/>
            <person name="Jurgens J.A."/>
            <person name="Kallen N."/>
            <person name="Kersten P."/>
            <person name="Kohler A."/>
            <person name="Kuees U."/>
            <person name="Kumar T.K.A."/>
            <person name="Kuo A."/>
            <person name="LaButti K."/>
            <person name="Larrondo L.F."/>
            <person name="Lindquist E."/>
            <person name="Ling A."/>
            <person name="Lombard V."/>
            <person name="Lucas S."/>
            <person name="Lundell T."/>
            <person name="Martin R."/>
            <person name="McLaughlin D.J."/>
            <person name="Morgenstern I."/>
            <person name="Morin E."/>
            <person name="Murat C."/>
            <person name="Nagy L.G."/>
            <person name="Nolan M."/>
            <person name="Ohm R.A."/>
            <person name="Patyshakuliyeva A."/>
            <person name="Rokas A."/>
            <person name="Ruiz-Duenas F.J."/>
            <person name="Sabat G."/>
            <person name="Salamov A."/>
            <person name="Samejima M."/>
            <person name="Schmutz J."/>
            <person name="Slot J.C."/>
            <person name="St John F."/>
            <person name="Stenlid J."/>
            <person name="Sun H."/>
            <person name="Sun S."/>
            <person name="Syed K."/>
            <person name="Tsang A."/>
            <person name="Wiebenga A."/>
            <person name="Young D."/>
            <person name="Pisabarro A."/>
            <person name="Eastwood D.C."/>
            <person name="Martin F."/>
            <person name="Cullen D."/>
            <person name="Grigoriev I.V."/>
            <person name="Hibbett D.S."/>
        </authorList>
    </citation>
    <scope>NUCLEOTIDE SEQUENCE</scope>
    <source>
        <strain evidence="3">FP-58527</strain>
    </source>
</reference>
<dbReference type="GO" id="GO:0005525">
    <property type="term" value="F:GTP binding"/>
    <property type="evidence" value="ECO:0007669"/>
    <property type="project" value="InterPro"/>
</dbReference>